<dbReference type="RefSeq" id="WP_056942423.1">
    <property type="nucleotide sequence ID" value="NZ_AZCX01000004.1"/>
</dbReference>
<sequence>MDNQDIFEALKALETDLETVREKFNNLQKTVTAKLEENAELTIENQHLRELLAEDEGGGQSTQLSKSRQTLEKLYEQGYHVCNRDYGTRLDKGESCAFCLDVIYGER</sequence>
<keyword evidence="2" id="KW-0235">DNA replication</keyword>
<evidence type="ECO:0000256" key="5">
    <source>
        <dbReference type="ARBA" id="ARBA00022880"/>
    </source>
</evidence>
<feature type="coiled-coil region" evidence="6">
    <location>
        <begin position="3"/>
        <end position="37"/>
    </location>
</feature>
<dbReference type="Proteomes" id="UP000050911">
    <property type="component" value="Unassembled WGS sequence"/>
</dbReference>
<dbReference type="PIRSF" id="PIRSF021439">
    <property type="entry name" value="DUF972"/>
    <property type="match status" value="1"/>
</dbReference>
<dbReference type="Pfam" id="PF06156">
    <property type="entry name" value="YabA"/>
    <property type="match status" value="1"/>
</dbReference>
<keyword evidence="3" id="KW-0479">Metal-binding</keyword>
<evidence type="ECO:0000256" key="4">
    <source>
        <dbReference type="ARBA" id="ARBA00022833"/>
    </source>
</evidence>
<dbReference type="InterPro" id="IPR010377">
    <property type="entry name" value="YabA"/>
</dbReference>
<evidence type="ECO:0000313" key="7">
    <source>
        <dbReference type="EMBL" id="KRK48039.1"/>
    </source>
</evidence>
<evidence type="ECO:0000313" key="8">
    <source>
        <dbReference type="Proteomes" id="UP000050911"/>
    </source>
</evidence>
<reference evidence="7 8" key="1">
    <citation type="journal article" date="2015" name="Genome Announc.">
        <title>Expanding the biotechnology potential of lactobacilli through comparative genomics of 213 strains and associated genera.</title>
        <authorList>
            <person name="Sun Z."/>
            <person name="Harris H.M."/>
            <person name="McCann A."/>
            <person name="Guo C."/>
            <person name="Argimon S."/>
            <person name="Zhang W."/>
            <person name="Yang X."/>
            <person name="Jeffery I.B."/>
            <person name="Cooney J.C."/>
            <person name="Kagawa T.F."/>
            <person name="Liu W."/>
            <person name="Song Y."/>
            <person name="Salvetti E."/>
            <person name="Wrobel A."/>
            <person name="Rasinkangas P."/>
            <person name="Parkhill J."/>
            <person name="Rea M.C."/>
            <person name="O'Sullivan O."/>
            <person name="Ritari J."/>
            <person name="Douillard F.P."/>
            <person name="Paul Ross R."/>
            <person name="Yang R."/>
            <person name="Briner A.E."/>
            <person name="Felis G.E."/>
            <person name="de Vos W.M."/>
            <person name="Barrangou R."/>
            <person name="Klaenhammer T.R."/>
            <person name="Caufield P.W."/>
            <person name="Cui Y."/>
            <person name="Zhang H."/>
            <person name="O'Toole P.W."/>
        </authorList>
    </citation>
    <scope>NUCLEOTIDE SEQUENCE [LARGE SCALE GENOMIC DNA]</scope>
    <source>
        <strain evidence="7 8">JCM 15530</strain>
    </source>
</reference>
<evidence type="ECO:0008006" key="9">
    <source>
        <dbReference type="Google" id="ProtNLM"/>
    </source>
</evidence>
<organism evidence="7 8">
    <name type="scientific">Secundilactobacillus kimchicus JCM 15530</name>
    <dbReference type="NCBI Taxonomy" id="1302272"/>
    <lineage>
        <taxon>Bacteria</taxon>
        <taxon>Bacillati</taxon>
        <taxon>Bacillota</taxon>
        <taxon>Bacilli</taxon>
        <taxon>Lactobacillales</taxon>
        <taxon>Lactobacillaceae</taxon>
        <taxon>Secundilactobacillus</taxon>
    </lineage>
</organism>
<dbReference type="EMBL" id="AZCX01000004">
    <property type="protein sequence ID" value="KRK48039.1"/>
    <property type="molecule type" value="Genomic_DNA"/>
</dbReference>
<name>A0A0R1HYP9_9LACO</name>
<dbReference type="AlphaFoldDB" id="A0A0R1HYP9"/>
<accession>A0A0R1HYP9</accession>
<gene>
    <name evidence="7" type="ORF">FC96_GL001768</name>
</gene>
<dbReference type="STRING" id="1302272.FC96_GL001768"/>
<protein>
    <recommendedName>
        <fullName evidence="9">Initiation-control protein YabA</fullName>
    </recommendedName>
</protein>
<comment type="caution">
    <text evidence="7">The sequence shown here is derived from an EMBL/GenBank/DDBJ whole genome shotgun (WGS) entry which is preliminary data.</text>
</comment>
<keyword evidence="1" id="KW-0963">Cytoplasm</keyword>
<dbReference type="GO" id="GO:0006260">
    <property type="term" value="P:DNA replication"/>
    <property type="evidence" value="ECO:0007669"/>
    <property type="project" value="UniProtKB-KW"/>
</dbReference>
<dbReference type="GO" id="GO:0008156">
    <property type="term" value="P:negative regulation of DNA replication"/>
    <property type="evidence" value="ECO:0007669"/>
    <property type="project" value="UniProtKB-KW"/>
</dbReference>
<keyword evidence="5" id="KW-0236">DNA replication inhibitor</keyword>
<evidence type="ECO:0000256" key="1">
    <source>
        <dbReference type="ARBA" id="ARBA00022490"/>
    </source>
</evidence>
<dbReference type="GO" id="GO:0046872">
    <property type="term" value="F:metal ion binding"/>
    <property type="evidence" value="ECO:0007669"/>
    <property type="project" value="UniProtKB-KW"/>
</dbReference>
<dbReference type="PATRIC" id="fig|1302272.5.peg.1794"/>
<dbReference type="OrthoDB" id="2112130at2"/>
<keyword evidence="4" id="KW-0862">Zinc</keyword>
<evidence type="ECO:0000256" key="6">
    <source>
        <dbReference type="SAM" id="Coils"/>
    </source>
</evidence>
<evidence type="ECO:0000256" key="3">
    <source>
        <dbReference type="ARBA" id="ARBA00022723"/>
    </source>
</evidence>
<evidence type="ECO:0000256" key="2">
    <source>
        <dbReference type="ARBA" id="ARBA00022705"/>
    </source>
</evidence>
<keyword evidence="6" id="KW-0175">Coiled coil</keyword>
<keyword evidence="8" id="KW-1185">Reference proteome</keyword>
<proteinExistence type="predicted"/>